<dbReference type="InterPro" id="IPR044927">
    <property type="entry name" value="Endonuclea_NS_2"/>
</dbReference>
<proteinExistence type="predicted"/>
<sequence>MVSWSDVTRWDAGPLNEAAQTVSHRAEKLTDVRDGLDRARSRFSSKGNAASSAHNSLGDHDGTAAGLLGRLNGYNSALGGAATAVAGIQQAVTQTQSFATANGLIIDTSGNVSIGPGPRAAATAQAVSMRIPPASTPAWTKALADQATAVSMVRSVLTSANQVDASLGNNIVAASEGVETSAKGQEVPIQLMSETFDLGESGTATGDAPSLPLNEKDYWNPPKADKEVKFDRELGKDETFPPDGTKLEPNTRYEVHQGGGAKSDMSRGYYYTDADGNVTHVDANVNREEGSALNYDLREPAPNTTYRVDNVVYKTDSQSRTELAVIEDISHEIKGGRHQGIQGSVGREADLTIDGKKVLDFDGGHINAAMSGGIREEINYTPQNVDVNQSRKGVENYYALEQKWKDLSPNNKVDVVIRNIYEEDVQKSAGVNSNVPTKYIVQYDVNGKDPVEVVMNNVGQ</sequence>
<evidence type="ECO:0000313" key="4">
    <source>
        <dbReference type="Proteomes" id="UP001597453"/>
    </source>
</evidence>
<feature type="domain" description="Type VII secretion system protein EssD-like" evidence="2">
    <location>
        <begin position="302"/>
        <end position="432"/>
    </location>
</feature>
<keyword evidence="3" id="KW-0378">Hydrolase</keyword>
<evidence type="ECO:0000256" key="1">
    <source>
        <dbReference type="SAM" id="MobiDB-lite"/>
    </source>
</evidence>
<feature type="region of interest" description="Disordered" evidence="1">
    <location>
        <begin position="235"/>
        <end position="263"/>
    </location>
</feature>
<keyword evidence="3" id="KW-0540">Nuclease</keyword>
<reference evidence="4" key="1">
    <citation type="journal article" date="2019" name="Int. J. Syst. Evol. Microbiol.">
        <title>The Global Catalogue of Microorganisms (GCM) 10K type strain sequencing project: providing services to taxonomists for standard genome sequencing and annotation.</title>
        <authorList>
            <consortium name="The Broad Institute Genomics Platform"/>
            <consortium name="The Broad Institute Genome Sequencing Center for Infectious Disease"/>
            <person name="Wu L."/>
            <person name="Ma J."/>
        </authorList>
    </citation>
    <scope>NUCLEOTIDE SEQUENCE [LARGE SCALE GENOMIC DNA]</scope>
    <source>
        <strain evidence="4">TISTR 1511</strain>
    </source>
</reference>
<protein>
    <submittedName>
        <fullName evidence="3">DNA/RNA non-specific endonuclease</fullName>
    </submittedName>
</protein>
<keyword evidence="3" id="KW-0255">Endonuclease</keyword>
<name>A0ABW5RJV9_9MICO</name>
<gene>
    <name evidence="3" type="ORF">ACFSUQ_06030</name>
</gene>
<feature type="compositionally biased region" description="Basic and acidic residues" evidence="1">
    <location>
        <begin position="235"/>
        <end position="255"/>
    </location>
</feature>
<evidence type="ECO:0000313" key="3">
    <source>
        <dbReference type="EMBL" id="MFD2674856.1"/>
    </source>
</evidence>
<evidence type="ECO:0000259" key="2">
    <source>
        <dbReference type="Pfam" id="PF13930"/>
    </source>
</evidence>
<dbReference type="Proteomes" id="UP001597453">
    <property type="component" value="Unassembled WGS sequence"/>
</dbReference>
<dbReference type="RefSeq" id="WP_066056257.1">
    <property type="nucleotide sequence ID" value="NZ_JBHUNF010000003.1"/>
</dbReference>
<dbReference type="EMBL" id="JBHUNF010000003">
    <property type="protein sequence ID" value="MFD2674856.1"/>
    <property type="molecule type" value="Genomic_DNA"/>
</dbReference>
<keyword evidence="4" id="KW-1185">Reference proteome</keyword>
<dbReference type="GO" id="GO:0004519">
    <property type="term" value="F:endonuclease activity"/>
    <property type="evidence" value="ECO:0007669"/>
    <property type="project" value="UniProtKB-KW"/>
</dbReference>
<organism evidence="3 4">
    <name type="scientific">Gulosibacter bifidus</name>
    <dbReference type="NCBI Taxonomy" id="272239"/>
    <lineage>
        <taxon>Bacteria</taxon>
        <taxon>Bacillati</taxon>
        <taxon>Actinomycetota</taxon>
        <taxon>Actinomycetes</taxon>
        <taxon>Micrococcales</taxon>
        <taxon>Microbacteriaceae</taxon>
        <taxon>Gulosibacter</taxon>
    </lineage>
</organism>
<comment type="caution">
    <text evidence="3">The sequence shown here is derived from an EMBL/GenBank/DDBJ whole genome shotgun (WGS) entry which is preliminary data.</text>
</comment>
<accession>A0ABW5RJV9</accession>
<dbReference type="Pfam" id="PF13930">
    <property type="entry name" value="Endonuclea_NS_2"/>
    <property type="match status" value="1"/>
</dbReference>